<gene>
    <name evidence="11" type="ordered locus">Veis_3955</name>
</gene>
<dbReference type="GO" id="GO:0015740">
    <property type="term" value="P:C4-dicarboxylate transport"/>
    <property type="evidence" value="ECO:0007669"/>
    <property type="project" value="TreeGrafter"/>
</dbReference>
<evidence type="ECO:0000256" key="8">
    <source>
        <dbReference type="ARBA" id="ARBA00038436"/>
    </source>
</evidence>
<dbReference type="EMBL" id="CP000542">
    <property type="protein sequence ID" value="ABM59662.1"/>
    <property type="molecule type" value="Genomic_DNA"/>
</dbReference>
<dbReference type="KEGG" id="vei:Veis_3955"/>
<name>A1WPV5_VEREI</name>
<evidence type="ECO:0000256" key="6">
    <source>
        <dbReference type="ARBA" id="ARBA00022989"/>
    </source>
</evidence>
<comment type="function">
    <text evidence="9">Part of the tripartite ATP-independent periplasmic (TRAP) transport system.</text>
</comment>
<comment type="subunit">
    <text evidence="9">The complex comprises the extracytoplasmic solute receptor protein and the two transmembrane proteins.</text>
</comment>
<keyword evidence="3" id="KW-1003">Cell membrane</keyword>
<dbReference type="PANTHER" id="PTHR35011">
    <property type="entry name" value="2,3-DIKETO-L-GULONATE TRAP TRANSPORTER SMALL PERMEASE PROTEIN YIAM"/>
    <property type="match status" value="1"/>
</dbReference>
<dbReference type="STRING" id="391735.Veis_3955"/>
<dbReference type="Pfam" id="PF04290">
    <property type="entry name" value="DctQ"/>
    <property type="match status" value="1"/>
</dbReference>
<dbReference type="GO" id="GO:0022857">
    <property type="term" value="F:transmembrane transporter activity"/>
    <property type="evidence" value="ECO:0007669"/>
    <property type="project" value="UniProtKB-UniRule"/>
</dbReference>
<dbReference type="InterPro" id="IPR055348">
    <property type="entry name" value="DctQ"/>
</dbReference>
<evidence type="ECO:0000256" key="2">
    <source>
        <dbReference type="ARBA" id="ARBA00022448"/>
    </source>
</evidence>
<evidence type="ECO:0000256" key="4">
    <source>
        <dbReference type="ARBA" id="ARBA00022519"/>
    </source>
</evidence>
<feature type="transmembrane region" description="Helical" evidence="9">
    <location>
        <begin position="64"/>
        <end position="82"/>
    </location>
</feature>
<evidence type="ECO:0000256" key="3">
    <source>
        <dbReference type="ARBA" id="ARBA00022475"/>
    </source>
</evidence>
<dbReference type="HOGENOM" id="CLU_086356_9_4_4"/>
<organism evidence="11 12">
    <name type="scientific">Verminephrobacter eiseniae (strain EF01-2)</name>
    <dbReference type="NCBI Taxonomy" id="391735"/>
    <lineage>
        <taxon>Bacteria</taxon>
        <taxon>Pseudomonadati</taxon>
        <taxon>Pseudomonadota</taxon>
        <taxon>Betaproteobacteria</taxon>
        <taxon>Burkholderiales</taxon>
        <taxon>Comamonadaceae</taxon>
        <taxon>Verminephrobacter</taxon>
    </lineage>
</organism>
<keyword evidence="4 9" id="KW-0997">Cell inner membrane</keyword>
<keyword evidence="2 9" id="KW-0813">Transport</keyword>
<accession>A1WPV5</accession>
<dbReference type="InterPro" id="IPR007387">
    <property type="entry name" value="TRAP_DctQ"/>
</dbReference>
<evidence type="ECO:0000256" key="1">
    <source>
        <dbReference type="ARBA" id="ARBA00004429"/>
    </source>
</evidence>
<keyword evidence="7 9" id="KW-0472">Membrane</keyword>
<comment type="subcellular location">
    <subcellularLocation>
        <location evidence="1 9">Cell inner membrane</location>
        <topology evidence="1 9">Multi-pass membrane protein</topology>
    </subcellularLocation>
</comment>
<evidence type="ECO:0000256" key="9">
    <source>
        <dbReference type="RuleBase" id="RU369079"/>
    </source>
</evidence>
<protein>
    <recommendedName>
        <fullName evidence="9">TRAP transporter small permease protein</fullName>
    </recommendedName>
</protein>
<feature type="transmembrane region" description="Helical" evidence="9">
    <location>
        <begin position="103"/>
        <end position="125"/>
    </location>
</feature>
<proteinExistence type="inferred from homology"/>
<dbReference type="PANTHER" id="PTHR35011:SF2">
    <property type="entry name" value="2,3-DIKETO-L-GULONATE TRAP TRANSPORTER SMALL PERMEASE PROTEIN YIAM"/>
    <property type="match status" value="1"/>
</dbReference>
<keyword evidence="5 9" id="KW-0812">Transmembrane</keyword>
<evidence type="ECO:0000313" key="11">
    <source>
        <dbReference type="EMBL" id="ABM59662.1"/>
    </source>
</evidence>
<keyword evidence="6 9" id="KW-1133">Transmembrane helix</keyword>
<evidence type="ECO:0000256" key="7">
    <source>
        <dbReference type="ARBA" id="ARBA00023136"/>
    </source>
</evidence>
<keyword evidence="12" id="KW-1185">Reference proteome</keyword>
<evidence type="ECO:0000256" key="5">
    <source>
        <dbReference type="ARBA" id="ARBA00022692"/>
    </source>
</evidence>
<feature type="transmembrane region" description="Helical" evidence="9">
    <location>
        <begin position="145"/>
        <end position="167"/>
    </location>
</feature>
<dbReference type="AlphaFoldDB" id="A1WPV5"/>
<reference evidence="12" key="1">
    <citation type="submission" date="2006-12" db="EMBL/GenBank/DDBJ databases">
        <title>Complete sequence of chromosome 1 of Verminephrobacter eiseniae EF01-2.</title>
        <authorList>
            <person name="Copeland A."/>
            <person name="Lucas S."/>
            <person name="Lapidus A."/>
            <person name="Barry K."/>
            <person name="Detter J.C."/>
            <person name="Glavina del Rio T."/>
            <person name="Dalin E."/>
            <person name="Tice H."/>
            <person name="Pitluck S."/>
            <person name="Chertkov O."/>
            <person name="Brettin T."/>
            <person name="Bruce D."/>
            <person name="Han C."/>
            <person name="Tapia R."/>
            <person name="Gilna P."/>
            <person name="Schmutz J."/>
            <person name="Larimer F."/>
            <person name="Land M."/>
            <person name="Hauser L."/>
            <person name="Kyrpides N."/>
            <person name="Kim E."/>
            <person name="Stahl D."/>
            <person name="Richardson P."/>
        </authorList>
    </citation>
    <scope>NUCLEOTIDE SEQUENCE [LARGE SCALE GENOMIC DNA]</scope>
    <source>
        <strain evidence="12">EF01-2</strain>
    </source>
</reference>
<dbReference type="GO" id="GO:0005886">
    <property type="term" value="C:plasma membrane"/>
    <property type="evidence" value="ECO:0007669"/>
    <property type="project" value="UniProtKB-SubCell"/>
</dbReference>
<dbReference type="eggNOG" id="COG3090">
    <property type="taxonomic scope" value="Bacteria"/>
</dbReference>
<evidence type="ECO:0000259" key="10">
    <source>
        <dbReference type="Pfam" id="PF04290"/>
    </source>
</evidence>
<sequence length="178" mass="19792">MPSLPLAPQPTDRPMKNAFLAFERWSTFSAMLGACAMLALAAALGMFQIVMRFVLEQPAEWTEVLIRFSLIWMVFLAIPAALRQGAMVRVDLLHRWSPPKVQRLLDAVVALATLALIGVIIWWGWDYALRGSMQSMAGLESVSMFWAYLALPVGGLFAVVGIIGHFIDPRRMELESAT</sequence>
<dbReference type="Proteomes" id="UP000000374">
    <property type="component" value="Chromosome"/>
</dbReference>
<evidence type="ECO:0000313" key="12">
    <source>
        <dbReference type="Proteomes" id="UP000000374"/>
    </source>
</evidence>
<feature type="domain" description="Tripartite ATP-independent periplasmic transporters DctQ component" evidence="10">
    <location>
        <begin position="43"/>
        <end position="168"/>
    </location>
</feature>
<feature type="transmembrane region" description="Helical" evidence="9">
    <location>
        <begin position="25"/>
        <end position="44"/>
    </location>
</feature>
<comment type="similarity">
    <text evidence="8 9">Belongs to the TRAP transporter small permease family.</text>
</comment>